<keyword evidence="3 5" id="KW-0347">Helicase</keyword>
<evidence type="ECO:0000256" key="1">
    <source>
        <dbReference type="ARBA" id="ARBA00022741"/>
    </source>
</evidence>
<dbReference type="SUPFAM" id="SSF48452">
    <property type="entry name" value="TPR-like"/>
    <property type="match status" value="1"/>
</dbReference>
<dbReference type="Gene3D" id="3.40.50.300">
    <property type="entry name" value="P-loop containing nucleotide triphosphate hydrolases"/>
    <property type="match status" value="2"/>
</dbReference>
<organism evidence="8 9">
    <name type="scientific">Sphaerobolus stellatus (strain SS14)</name>
    <dbReference type="NCBI Taxonomy" id="990650"/>
    <lineage>
        <taxon>Eukaryota</taxon>
        <taxon>Fungi</taxon>
        <taxon>Dikarya</taxon>
        <taxon>Basidiomycota</taxon>
        <taxon>Agaricomycotina</taxon>
        <taxon>Agaricomycetes</taxon>
        <taxon>Phallomycetidae</taxon>
        <taxon>Geastrales</taxon>
        <taxon>Sphaerobolaceae</taxon>
        <taxon>Sphaerobolus</taxon>
    </lineage>
</organism>
<proteinExistence type="predicted"/>
<gene>
    <name evidence="8" type="ORF">M422DRAFT_207261</name>
</gene>
<feature type="region of interest" description="Disordered" evidence="6">
    <location>
        <begin position="2184"/>
        <end position="2215"/>
    </location>
</feature>
<evidence type="ECO:0000313" key="9">
    <source>
        <dbReference type="Proteomes" id="UP000054279"/>
    </source>
</evidence>
<dbReference type="Gene3D" id="1.25.40.10">
    <property type="entry name" value="Tetratricopeptide repeat domain"/>
    <property type="match status" value="1"/>
</dbReference>
<evidence type="ECO:0000256" key="2">
    <source>
        <dbReference type="ARBA" id="ARBA00022801"/>
    </source>
</evidence>
<evidence type="ECO:0000256" key="4">
    <source>
        <dbReference type="ARBA" id="ARBA00022840"/>
    </source>
</evidence>
<feature type="compositionally biased region" description="Low complexity" evidence="6">
    <location>
        <begin position="1"/>
        <end position="26"/>
    </location>
</feature>
<keyword evidence="4 5" id="KW-0067">ATP-binding</keyword>
<dbReference type="PANTHER" id="PTHR21529:SF4">
    <property type="entry name" value="TPR AND ANKYRIN REPEAT-CONTAINING PROTEIN 1"/>
    <property type="match status" value="1"/>
</dbReference>
<dbReference type="InterPro" id="IPR027417">
    <property type="entry name" value="P-loop_NTPase"/>
</dbReference>
<reference evidence="8 9" key="1">
    <citation type="submission" date="2014-06" db="EMBL/GenBank/DDBJ databases">
        <title>Evolutionary Origins and Diversification of the Mycorrhizal Mutualists.</title>
        <authorList>
            <consortium name="DOE Joint Genome Institute"/>
            <consortium name="Mycorrhizal Genomics Consortium"/>
            <person name="Kohler A."/>
            <person name="Kuo A."/>
            <person name="Nagy L.G."/>
            <person name="Floudas D."/>
            <person name="Copeland A."/>
            <person name="Barry K.W."/>
            <person name="Cichocki N."/>
            <person name="Veneault-Fourrey C."/>
            <person name="LaButti K."/>
            <person name="Lindquist E.A."/>
            <person name="Lipzen A."/>
            <person name="Lundell T."/>
            <person name="Morin E."/>
            <person name="Murat C."/>
            <person name="Riley R."/>
            <person name="Ohm R."/>
            <person name="Sun H."/>
            <person name="Tunlid A."/>
            <person name="Henrissat B."/>
            <person name="Grigoriev I.V."/>
            <person name="Hibbett D.S."/>
            <person name="Martin F."/>
        </authorList>
    </citation>
    <scope>NUCLEOTIDE SEQUENCE [LARGE SCALE GENOMIC DNA]</scope>
    <source>
        <strain evidence="8 9">SS14</strain>
    </source>
</reference>
<sequence length="2215" mass="253208">MSCSSTPESLSGSPSTPTSTESSGPSDYPGSCIIDMTKRKGLHDIPKFNYELFKPEQLSSEEGLQAALVFVDKFLDRQNPQSARELYKHLYQGSTYLLEYTLVVALDDARFNLFSSILLDSTSFMIKEYLDSLAFEFTEYLGKLFMRLVQVDLPRELMNLHHDFNEYTKVLRAINTLAFDKLEISDKEKDTMIIPSRKQSGQGARKQARRLQDARPKVDPAVFQGLGYSVPKSSTEATHITHRCIVKFKEILEEYLNILRGPALSAYFKSVYVDERVRSPASCGLQSSGVTRDDANSPVDSVSTPETYPAYPHIQPLKAAKYFSEPADGFGPWPLMLSNRAIQHLKSYRREDQKIWDILRIKLQQLSQGFFSDDNQKLLTGISQDIPIYEAKATRDLRIIYQVDVVPNSETGRYHQVLRVWGIHTHAQIDKRLWSAVARHQGQSGSEYRRRCLYRATPKTQGKNIIFPHSWEEHAAIVPTETIIDETMNVEDQLELHSILTLEKFIKMSQSVLNTIVADQDATFPFELTKAEQDIRDHGSSCFVLGRSGTGKTTTMVFKMMNYEMLKTQQSKGDSSNAVQYRQLFVTQSRILASRVQDYFHKMMISSMTGLKNAADLERLAQQNHPEKENGNMMELEDDEDDERADLPKRFSELQDHHFPLFLTVDQLCRLLENDCNLSFKRGPRTNEHRRAEKTSYTLNVDRNMDLEDKDDESANEDAEQTRMVNRSSSKSPIVTFDTFRYGYWPHFAQNLTKGLEPALVYNEFLGVIKGSEETLHNGHDSNCLDRTTYVNLSERRQSTFARQREQIYDLFERYTKMKAERGDYDAADRTHALLRSLPEHWSTKHKVDFLYVDEVQDNLIVDARLLRELCRNPDGLFWAGDTAQTISMGSSFRFDDLKAFVFRLEEKMAQAIGRAHVQPASFHLAINYRSHAGVVNCAHSVVELITHFWPHSIDNLPRERGLVEGPRPVFFGGWDTEDANYEQFFFHESLNIELGAQQCILVRNDQAREQLRRQIGDVGLIMTMYEAKGLEFNDVLLYNFFADSTASLSEWRVVLNKVNGKDFTQGKVPRFDDARHASLCSELKFLYVGITRARSHVWILDGSDKSEPIRIYWESQKLIQICRPGDPLPKLAVKSTPEQWARQGHALFKQKLFRHAAQCFSHAGLVLERCIALAYLQRQTAKRSNLQHGKTTATAAAYGRAAEQFIVCANMAVNATMRTRYFVMGAEMFSLAELPVKAGQTYFIAGRFTEAVHHFKKAKMYEEAAEITLLHGDQVDSKLAEECTRIAKVYWHRQGQLQKAARLFQDVEEHLEYLEDYGFENSKVSLLQSLDRWDDLGQLHMESGRHLEAIPCWLRGGTDESRMKAVNSLFDWLWQSFPLGTTATITDADRQTIKDIIEQLQNNLHPTQMEEFSMFKAILEHDSKRLRNIARMSEVKLDVALLCLDQYLATPPPLQNDTPEDVVEHLEDYLRYAGLTRSVISNWQNPDAQRLLGLTKDSDSTSTHQVSTKSILYKHLKHPESEDVDDPITANNDIIQKKIRQVLGYRLRDRLDDEHRICIRAKAFRPCLNIIVHGSCYRSNCPNDHIPRESLTVETINVRIRLHLLQLQVVQRLDIFCERRLTCGSWLRRFYATVFPPHFALGNPSISTPKHIPEYHSLMETMCSSLHEQLFDLQLYKRKEENLRFITDLVSILTIAFTFDSKRAKEYTWRASCIGVLRPPRILVSSYGGRDVYIAHSILDFFMDFSTTSIVNGAGFIRDILQRQLTIDVDVLICLIELVISATILASRKYLNGLTLPRSWILDLLSKGEPLGDITCTFTVFRTVSEVLKTLAKSLYMGKGVEYLVDDRHNPVSDATPQILRTVWVSRIYRCLVLLGYNLSGYREALRGDIVNILTCFNDVSRPLPSIITRYVTARNWDDATRALRSSVDSPTDELVQLCRADAIPPIPPKGVRIVSFKAETQILPALAYAPIIQLDPEAVAFIPKGLQTLEEEGDEGDENDPSATLEEAQVVPKDRSIPITQGEFDAANVIHTWYIRQRDRKNKKSRISAFAANFYAQCCTEVSKVVKCSRYRMMYLGPLPHALAALHGCGEAINKAKKRHNKSMLGKESMDVERISDMLTIYSKLRKEHLRLSKELKPDSKLHEKGSVIELAEKVQAVKDLLEDAEKVLYLDNFKEDMDIGYKGITQPKGPPSSSPVKTMRRPSLPSLNTEDL</sequence>
<name>A0A0C9W0U8_SPHS4</name>
<keyword evidence="9" id="KW-1185">Reference proteome</keyword>
<feature type="binding site" evidence="5">
    <location>
        <begin position="546"/>
        <end position="553"/>
    </location>
    <ligand>
        <name>ATP</name>
        <dbReference type="ChEBI" id="CHEBI:30616"/>
    </ligand>
</feature>
<dbReference type="SUPFAM" id="SSF52540">
    <property type="entry name" value="P-loop containing nucleoside triphosphate hydrolases"/>
    <property type="match status" value="1"/>
</dbReference>
<dbReference type="Proteomes" id="UP000054279">
    <property type="component" value="Unassembled WGS sequence"/>
</dbReference>
<feature type="region of interest" description="Disordered" evidence="6">
    <location>
        <begin position="686"/>
        <end position="727"/>
    </location>
</feature>
<dbReference type="GO" id="GO:0005524">
    <property type="term" value="F:ATP binding"/>
    <property type="evidence" value="ECO:0007669"/>
    <property type="project" value="UniProtKB-UniRule"/>
</dbReference>
<dbReference type="InterPro" id="IPR014017">
    <property type="entry name" value="DNA_helicase_UvrD-like_C"/>
</dbReference>
<feature type="region of interest" description="Disordered" evidence="6">
    <location>
        <begin position="283"/>
        <end position="304"/>
    </location>
</feature>
<dbReference type="InterPro" id="IPR014016">
    <property type="entry name" value="UvrD-like_ATP-bd"/>
</dbReference>
<accession>A0A0C9W0U8</accession>
<dbReference type="Pfam" id="PF13361">
    <property type="entry name" value="UvrD_C"/>
    <property type="match status" value="1"/>
</dbReference>
<feature type="region of interest" description="Disordered" evidence="6">
    <location>
        <begin position="1"/>
        <end position="30"/>
    </location>
</feature>
<feature type="domain" description="UvrD-like helicase ATP-binding" evidence="7">
    <location>
        <begin position="525"/>
        <end position="932"/>
    </location>
</feature>
<evidence type="ECO:0000256" key="6">
    <source>
        <dbReference type="SAM" id="MobiDB-lite"/>
    </source>
</evidence>
<evidence type="ECO:0000259" key="7">
    <source>
        <dbReference type="PROSITE" id="PS51198"/>
    </source>
</evidence>
<keyword evidence="1 5" id="KW-0547">Nucleotide-binding</keyword>
<evidence type="ECO:0000313" key="8">
    <source>
        <dbReference type="EMBL" id="KIJ45080.1"/>
    </source>
</evidence>
<dbReference type="EMBL" id="KN837113">
    <property type="protein sequence ID" value="KIJ45080.1"/>
    <property type="molecule type" value="Genomic_DNA"/>
</dbReference>
<dbReference type="InterPro" id="IPR011990">
    <property type="entry name" value="TPR-like_helical_dom_sf"/>
</dbReference>
<evidence type="ECO:0000256" key="5">
    <source>
        <dbReference type="PROSITE-ProRule" id="PRU00560"/>
    </source>
</evidence>
<dbReference type="HOGENOM" id="CLU_001378_0_0_1"/>
<dbReference type="GO" id="GO:0004386">
    <property type="term" value="F:helicase activity"/>
    <property type="evidence" value="ECO:0007669"/>
    <property type="project" value="UniProtKB-UniRule"/>
</dbReference>
<dbReference type="PANTHER" id="PTHR21529">
    <property type="entry name" value="MAMMARY TURMOR VIRUS RECEPTOR HOMOLOG 1, 2 MTVR1, 2"/>
    <property type="match status" value="1"/>
</dbReference>
<dbReference type="OrthoDB" id="3156807at2759"/>
<dbReference type="InterPro" id="IPR039904">
    <property type="entry name" value="TRANK1"/>
</dbReference>
<protein>
    <recommendedName>
        <fullName evidence="7">UvrD-like helicase ATP-binding domain-containing protein</fullName>
    </recommendedName>
</protein>
<evidence type="ECO:0000256" key="3">
    <source>
        <dbReference type="ARBA" id="ARBA00022806"/>
    </source>
</evidence>
<dbReference type="Pfam" id="PF00580">
    <property type="entry name" value="UvrD-helicase"/>
    <property type="match status" value="1"/>
</dbReference>
<keyword evidence="2 5" id="KW-0378">Hydrolase</keyword>
<dbReference type="GO" id="GO:0016787">
    <property type="term" value="F:hydrolase activity"/>
    <property type="evidence" value="ECO:0007669"/>
    <property type="project" value="UniProtKB-UniRule"/>
</dbReference>
<dbReference type="PROSITE" id="PS51198">
    <property type="entry name" value="UVRD_HELICASE_ATP_BIND"/>
    <property type="match status" value="1"/>
</dbReference>
<feature type="compositionally biased region" description="Acidic residues" evidence="6">
    <location>
        <begin position="708"/>
        <end position="719"/>
    </location>
</feature>